<dbReference type="Gene3D" id="3.30.70.270">
    <property type="match status" value="1"/>
</dbReference>
<dbReference type="InterPro" id="IPR000477">
    <property type="entry name" value="RT_dom"/>
</dbReference>
<accession>A0ABY6KQ45</accession>
<dbReference type="InterPro" id="IPR053134">
    <property type="entry name" value="RNA-dir_DNA_polymerase"/>
</dbReference>
<organism evidence="2 3">
    <name type="scientific">Cordylochernes scorpioides</name>
    <dbReference type="NCBI Taxonomy" id="51811"/>
    <lineage>
        <taxon>Eukaryota</taxon>
        <taxon>Metazoa</taxon>
        <taxon>Ecdysozoa</taxon>
        <taxon>Arthropoda</taxon>
        <taxon>Chelicerata</taxon>
        <taxon>Arachnida</taxon>
        <taxon>Pseudoscorpiones</taxon>
        <taxon>Cheliferoidea</taxon>
        <taxon>Chernetidae</taxon>
        <taxon>Cordylochernes</taxon>
    </lineage>
</organism>
<dbReference type="EMBL" id="CP092870">
    <property type="protein sequence ID" value="UYV70986.1"/>
    <property type="molecule type" value="Genomic_DNA"/>
</dbReference>
<dbReference type="SUPFAM" id="SSF56672">
    <property type="entry name" value="DNA/RNA polymerases"/>
    <property type="match status" value="1"/>
</dbReference>
<dbReference type="Pfam" id="PF00078">
    <property type="entry name" value="RVT_1"/>
    <property type="match status" value="1"/>
</dbReference>
<dbReference type="InterPro" id="IPR043502">
    <property type="entry name" value="DNA/RNA_pol_sf"/>
</dbReference>
<dbReference type="PANTHER" id="PTHR24559">
    <property type="entry name" value="TRANSPOSON TY3-I GAG-POL POLYPROTEIN"/>
    <property type="match status" value="1"/>
</dbReference>
<dbReference type="Proteomes" id="UP001235939">
    <property type="component" value="Chromosome 08"/>
</dbReference>
<name>A0ABY6KQ45_9ARAC</name>
<dbReference type="InterPro" id="IPR043128">
    <property type="entry name" value="Rev_trsase/Diguanyl_cyclase"/>
</dbReference>
<sequence length="316" mass="36972">MDLRSGYWQIEVAEKDREKTTFITPDGLYEFQVIPFGLCNAPATFERMIDSVLGSLKWNMCLCYLDDIVVYAPTFEEHLRRLQLVGLTLTWGKIRLAYLENPKASWTQPVKRITQTYNNTPHSVTSFPPTYLMFNVVPPDLISHLNPYPEITRARVIARARTQNKHKKDKETFDKQHRTPHFEVNVLVLVKNYRHPDTGKLAPYFTGPYTIIEIISPNVVRIDRPNQPLNRDSDTIHVNKLKYYTENVLYITPPQPRFVQNPQRLSQDLYLSEFNHLTTDIFETQLFRIIPPTTSQPSLHLNPDLFNIDRFKTILK</sequence>
<evidence type="ECO:0000313" key="2">
    <source>
        <dbReference type="EMBL" id="UYV70986.1"/>
    </source>
</evidence>
<gene>
    <name evidence="2" type="ORF">LAZ67_8001337</name>
</gene>
<keyword evidence="3" id="KW-1185">Reference proteome</keyword>
<evidence type="ECO:0000313" key="3">
    <source>
        <dbReference type="Proteomes" id="UP001235939"/>
    </source>
</evidence>
<feature type="domain" description="Reverse transcriptase" evidence="1">
    <location>
        <begin position="1"/>
        <end position="92"/>
    </location>
</feature>
<dbReference type="CDD" id="cd01647">
    <property type="entry name" value="RT_LTR"/>
    <property type="match status" value="1"/>
</dbReference>
<dbReference type="PANTHER" id="PTHR24559:SF444">
    <property type="entry name" value="REVERSE TRANSCRIPTASE DOMAIN-CONTAINING PROTEIN"/>
    <property type="match status" value="1"/>
</dbReference>
<reference evidence="2 3" key="1">
    <citation type="submission" date="2022-01" db="EMBL/GenBank/DDBJ databases">
        <title>A chromosomal length assembly of Cordylochernes scorpioides.</title>
        <authorList>
            <person name="Zeh D."/>
            <person name="Zeh J."/>
        </authorList>
    </citation>
    <scope>NUCLEOTIDE SEQUENCE [LARGE SCALE GENOMIC DNA]</scope>
    <source>
        <strain evidence="2">IN4F17</strain>
        <tissue evidence="2">Whole Body</tissue>
    </source>
</reference>
<proteinExistence type="predicted"/>
<protein>
    <recommendedName>
        <fullName evidence="1">Reverse transcriptase domain-containing protein</fullName>
    </recommendedName>
</protein>
<evidence type="ECO:0000259" key="1">
    <source>
        <dbReference type="Pfam" id="PF00078"/>
    </source>
</evidence>
<dbReference type="Gene3D" id="3.10.10.10">
    <property type="entry name" value="HIV Type 1 Reverse Transcriptase, subunit A, domain 1"/>
    <property type="match status" value="1"/>
</dbReference>